<gene>
    <name evidence="4" type="ORF">HKBW3S34_01558</name>
    <name evidence="5" type="ORF">HKBW3S44_00289</name>
    <name evidence="6" type="ORF">HKBW3S47_00857</name>
</gene>
<dbReference type="GO" id="GO:0005198">
    <property type="term" value="F:structural molecule activity"/>
    <property type="evidence" value="ECO:0007669"/>
    <property type="project" value="InterPro"/>
</dbReference>
<dbReference type="EMBL" id="BLRZ01000085">
    <property type="protein sequence ID" value="GFP30638.1"/>
    <property type="molecule type" value="Genomic_DNA"/>
</dbReference>
<dbReference type="Proteomes" id="UP000588083">
    <property type="component" value="Unassembled WGS sequence"/>
</dbReference>
<dbReference type="PANTHER" id="PTHR35344:SF4">
    <property type="entry name" value="GAS VESICLE PROTEIN A1"/>
    <property type="match status" value="1"/>
</dbReference>
<keyword evidence="1" id="KW-0304">Gas vesicle</keyword>
<dbReference type="InterPro" id="IPR050530">
    <property type="entry name" value="GvpA"/>
</dbReference>
<evidence type="ECO:0000256" key="2">
    <source>
        <dbReference type="ARBA" id="ARBA00035108"/>
    </source>
</evidence>
<dbReference type="SUPFAM" id="SSF50729">
    <property type="entry name" value="PH domain-like"/>
    <property type="match status" value="1"/>
</dbReference>
<evidence type="ECO:0000313" key="6">
    <source>
        <dbReference type="EMBL" id="GFP39157.1"/>
    </source>
</evidence>
<dbReference type="PROSITE" id="PS00669">
    <property type="entry name" value="GAS_VESICLE_A_2"/>
    <property type="match status" value="1"/>
</dbReference>
<dbReference type="PANTHER" id="PTHR35344">
    <property type="entry name" value="GAS VESICLE STRUCTURAL PROTEIN 2-RELATED"/>
    <property type="match status" value="1"/>
</dbReference>
<dbReference type="GO" id="GO:0012506">
    <property type="term" value="C:vesicle membrane"/>
    <property type="evidence" value="ECO:0007669"/>
    <property type="project" value="InterPro"/>
</dbReference>
<dbReference type="InterPro" id="IPR011993">
    <property type="entry name" value="PH-like_dom_sf"/>
</dbReference>
<comment type="subcellular location">
    <subcellularLocation>
        <location evidence="2">Gas vesicle</location>
    </subcellularLocation>
</comment>
<reference evidence="7 8" key="1">
    <citation type="journal article" date="2020" name="Front. Microbiol.">
        <title>Single-cell genomics of novel Actinobacteria with the Wood-Ljungdahl pathway discovered in a serpentinizing system.</title>
        <authorList>
            <person name="Merino N."/>
            <person name="Kawai M."/>
            <person name="Boyd E.S."/>
            <person name="Colman D.R."/>
            <person name="McGlynn S.E."/>
            <person name="Nealson K.H."/>
            <person name="Kurokawa K."/>
            <person name="Hongoh Y."/>
        </authorList>
    </citation>
    <scope>NUCLEOTIDE SEQUENCE [LARGE SCALE GENOMIC DNA]</scope>
    <source>
        <strain evidence="4 9">S34</strain>
        <strain evidence="5 7">S44</strain>
        <strain evidence="6 8">S47</strain>
    </source>
</reference>
<evidence type="ECO:0000313" key="8">
    <source>
        <dbReference type="Proteomes" id="UP000569018"/>
    </source>
</evidence>
<dbReference type="GO" id="GO:0031411">
    <property type="term" value="C:gas vesicle"/>
    <property type="evidence" value="ECO:0007669"/>
    <property type="project" value="UniProtKB-SubCell"/>
</dbReference>
<accession>A0A6V8PEG4</accession>
<dbReference type="InterPro" id="IPR018493">
    <property type="entry name" value="GvpA-like_CS"/>
</dbReference>
<dbReference type="EMBL" id="BLSD01000034">
    <property type="protein sequence ID" value="GFP39157.1"/>
    <property type="molecule type" value="Genomic_DNA"/>
</dbReference>
<evidence type="ECO:0000313" key="9">
    <source>
        <dbReference type="Proteomes" id="UP000588083"/>
    </source>
</evidence>
<dbReference type="Pfam" id="PF00741">
    <property type="entry name" value="Gas_vesicle"/>
    <property type="match status" value="1"/>
</dbReference>
<dbReference type="InterPro" id="IPR000638">
    <property type="entry name" value="Gas-vesicle_GvpA-like"/>
</dbReference>
<dbReference type="Proteomes" id="UP000561271">
    <property type="component" value="Unassembled WGS sequence"/>
</dbReference>
<sequence length="246" mass="28298">MEPIRDTQATLVDLLDRILDKGLVINADIIISVAGIPLIGVNLRAALAGMETMLKYGVMQSWDERTRAWEREHRKKKEISLLEGEEIVLKMYGSHYYSKGIYTAWRPGYFYLTNKRLILHHQDFNEITLQIPLEEIGALIMKEEEHFVKEKKKQVLYLIDKQDEVYRLSAVETNQLKDAIEQNLNAMGLYLEENPILPELEDEMETCPQCGSRASVKELLEKGCSECGWVSPKLKKRLAEVAVTTE</sequence>
<comment type="similarity">
    <text evidence="3">Belongs to the gas vesicle GvpA family.</text>
</comment>
<protein>
    <submittedName>
        <fullName evidence="4">Uncharacterized protein</fullName>
    </submittedName>
</protein>
<organism evidence="4 9">
    <name type="scientific">Candidatus Hakubella thermalkaliphila</name>
    <dbReference type="NCBI Taxonomy" id="2754717"/>
    <lineage>
        <taxon>Bacteria</taxon>
        <taxon>Bacillati</taxon>
        <taxon>Actinomycetota</taxon>
        <taxon>Actinomycetota incertae sedis</taxon>
        <taxon>Candidatus Hakubellales</taxon>
        <taxon>Candidatus Hakubellaceae</taxon>
        <taxon>Candidatus Hakubella</taxon>
    </lineage>
</organism>
<dbReference type="EMBL" id="BLSC01000012">
    <property type="protein sequence ID" value="GFP36608.1"/>
    <property type="molecule type" value="Genomic_DNA"/>
</dbReference>
<dbReference type="AlphaFoldDB" id="A0A6V8PEG4"/>
<proteinExistence type="inferred from homology"/>
<comment type="caution">
    <text evidence="4">The sequence shown here is derived from an EMBL/GenBank/DDBJ whole genome shotgun (WGS) entry which is preliminary data.</text>
</comment>
<evidence type="ECO:0000313" key="5">
    <source>
        <dbReference type="EMBL" id="GFP36608.1"/>
    </source>
</evidence>
<name>A0A6V8PEG4_9ACTN</name>
<dbReference type="Gene3D" id="2.30.29.30">
    <property type="entry name" value="Pleckstrin-homology domain (PH domain)/Phosphotyrosine-binding domain (PTB)"/>
    <property type="match status" value="1"/>
</dbReference>
<evidence type="ECO:0000313" key="4">
    <source>
        <dbReference type="EMBL" id="GFP30638.1"/>
    </source>
</evidence>
<dbReference type="Proteomes" id="UP000569018">
    <property type="component" value="Unassembled WGS sequence"/>
</dbReference>
<evidence type="ECO:0000256" key="1">
    <source>
        <dbReference type="ARBA" id="ARBA00022987"/>
    </source>
</evidence>
<dbReference type="PROSITE" id="PS00234">
    <property type="entry name" value="GAS_VESICLE_A_1"/>
    <property type="match status" value="1"/>
</dbReference>
<evidence type="ECO:0000313" key="7">
    <source>
        <dbReference type="Proteomes" id="UP000561271"/>
    </source>
</evidence>
<evidence type="ECO:0000256" key="3">
    <source>
        <dbReference type="ARBA" id="ARBA00035646"/>
    </source>
</evidence>
<keyword evidence="9" id="KW-1185">Reference proteome</keyword>
<dbReference type="RefSeq" id="WP_176230938.1">
    <property type="nucleotide sequence ID" value="NZ_BLRZ01000085.1"/>
</dbReference>